<dbReference type="OrthoDB" id="10250120at2759"/>
<dbReference type="EMBL" id="BGZK01000903">
    <property type="protein sequence ID" value="GBP64610.1"/>
    <property type="molecule type" value="Genomic_DNA"/>
</dbReference>
<name>A0A4C1XNA1_EUMVA</name>
<gene>
    <name evidence="1" type="primary">Chmp7</name>
    <name evidence="1" type="ORF">EVAR_46538_1</name>
</gene>
<dbReference type="AlphaFoldDB" id="A0A4C1XNA1"/>
<accession>A0A4C1XNA1</accession>
<sequence>MGIPNIFPEGEHPTCWSDDVRMNALFAPFRLKAANPESWEMKVKFWSDMLRQWCRLKNDPVLSANDARLAFQRKGRTPACIEIVVQECLQKGDLSPVSKYLQILHQGTESWFRWGARVAFKPAALAVTTLSFFLPFKQTTDQDGLPKASIDANERFAMESAVKEQATQLLSDYPSNVERFGTIEELMANTKFTNSQRETFEILLGYLISQGQARKKGNIVKLADPGQKAAPILESDEALHRLMSSERKLTADAEKFTKEAERALEDARVAMKLGNKVAAKNHLRRKHCYLQKVASSENPLENVRHLIHTMMQSEVNAAVIDTYRNGPKIDPCGTLMWTTDPDYLMLLTSTF</sequence>
<evidence type="ECO:0000313" key="2">
    <source>
        <dbReference type="Proteomes" id="UP000299102"/>
    </source>
</evidence>
<evidence type="ECO:0000313" key="1">
    <source>
        <dbReference type="EMBL" id="GBP64610.1"/>
    </source>
</evidence>
<dbReference type="Proteomes" id="UP000299102">
    <property type="component" value="Unassembled WGS sequence"/>
</dbReference>
<dbReference type="STRING" id="151549.A0A4C1XNA1"/>
<dbReference type="Pfam" id="PF25880">
    <property type="entry name" value="WHD_CHMP7_1st"/>
    <property type="match status" value="1"/>
</dbReference>
<organism evidence="1 2">
    <name type="scientific">Eumeta variegata</name>
    <name type="common">Bagworm moth</name>
    <name type="synonym">Eumeta japonica</name>
    <dbReference type="NCBI Taxonomy" id="151549"/>
    <lineage>
        <taxon>Eukaryota</taxon>
        <taxon>Metazoa</taxon>
        <taxon>Ecdysozoa</taxon>
        <taxon>Arthropoda</taxon>
        <taxon>Hexapoda</taxon>
        <taxon>Insecta</taxon>
        <taxon>Pterygota</taxon>
        <taxon>Neoptera</taxon>
        <taxon>Endopterygota</taxon>
        <taxon>Lepidoptera</taxon>
        <taxon>Glossata</taxon>
        <taxon>Ditrysia</taxon>
        <taxon>Tineoidea</taxon>
        <taxon>Psychidae</taxon>
        <taxon>Oiketicinae</taxon>
        <taxon>Eumeta</taxon>
    </lineage>
</organism>
<proteinExistence type="predicted"/>
<comment type="caution">
    <text evidence="1">The sequence shown here is derived from an EMBL/GenBank/DDBJ whole genome shotgun (WGS) entry which is preliminary data.</text>
</comment>
<protein>
    <submittedName>
        <fullName evidence="1">Charged multivesicular body protein 7</fullName>
    </submittedName>
</protein>
<reference evidence="1 2" key="1">
    <citation type="journal article" date="2019" name="Commun. Biol.">
        <title>The bagworm genome reveals a unique fibroin gene that provides high tensile strength.</title>
        <authorList>
            <person name="Kono N."/>
            <person name="Nakamura H."/>
            <person name="Ohtoshi R."/>
            <person name="Tomita M."/>
            <person name="Numata K."/>
            <person name="Arakawa K."/>
        </authorList>
    </citation>
    <scope>NUCLEOTIDE SEQUENCE [LARGE SCALE GENOMIC DNA]</scope>
</reference>
<keyword evidence="2" id="KW-1185">Reference proteome</keyword>